<evidence type="ECO:0000313" key="2">
    <source>
        <dbReference type="EMBL" id="KAF9066596.1"/>
    </source>
</evidence>
<gene>
    <name evidence="2" type="ORF">BDP27DRAFT_1365567</name>
</gene>
<comment type="caution">
    <text evidence="2">The sequence shown here is derived from an EMBL/GenBank/DDBJ whole genome shotgun (WGS) entry which is preliminary data.</text>
</comment>
<keyword evidence="3" id="KW-1185">Reference proteome</keyword>
<sequence>MARKVRTRFEPEPEPPNPNLGFRKSDGKRHTSPIVHNSYLYWSKGIPFAGYETTMTPNALEVLKNGLVKLKKQVQQRKDGLLGAKLAKKEKISTTPKTQFLMPRKLSKRPLMLFKRPTLSVPVVVKLFRLRQSCKGISMRWMSPLHASLRIFWLHSDKRHAWNSRSMILKKAYSLIMHTFGWAPRVHTVHSSFLHDDAFLGRSMRTLKFKFMVISLLNRALGIF</sequence>
<dbReference type="EMBL" id="JADNRY010000085">
    <property type="protein sequence ID" value="KAF9066596.1"/>
    <property type="molecule type" value="Genomic_DNA"/>
</dbReference>
<dbReference type="Proteomes" id="UP000772434">
    <property type="component" value="Unassembled WGS sequence"/>
</dbReference>
<accession>A0A9P5PNM0</accession>
<feature type="region of interest" description="Disordered" evidence="1">
    <location>
        <begin position="1"/>
        <end position="29"/>
    </location>
</feature>
<proteinExistence type="predicted"/>
<name>A0A9P5PNM0_9AGAR</name>
<dbReference type="AlphaFoldDB" id="A0A9P5PNM0"/>
<protein>
    <submittedName>
        <fullName evidence="2">Uncharacterized protein</fullName>
    </submittedName>
</protein>
<evidence type="ECO:0000256" key="1">
    <source>
        <dbReference type="SAM" id="MobiDB-lite"/>
    </source>
</evidence>
<organism evidence="2 3">
    <name type="scientific">Rhodocollybia butyracea</name>
    <dbReference type="NCBI Taxonomy" id="206335"/>
    <lineage>
        <taxon>Eukaryota</taxon>
        <taxon>Fungi</taxon>
        <taxon>Dikarya</taxon>
        <taxon>Basidiomycota</taxon>
        <taxon>Agaricomycotina</taxon>
        <taxon>Agaricomycetes</taxon>
        <taxon>Agaricomycetidae</taxon>
        <taxon>Agaricales</taxon>
        <taxon>Marasmiineae</taxon>
        <taxon>Omphalotaceae</taxon>
        <taxon>Rhodocollybia</taxon>
    </lineage>
</organism>
<evidence type="ECO:0000313" key="3">
    <source>
        <dbReference type="Proteomes" id="UP000772434"/>
    </source>
</evidence>
<reference evidence="2" key="1">
    <citation type="submission" date="2020-11" db="EMBL/GenBank/DDBJ databases">
        <authorList>
            <consortium name="DOE Joint Genome Institute"/>
            <person name="Ahrendt S."/>
            <person name="Riley R."/>
            <person name="Andreopoulos W."/>
            <person name="Labutti K."/>
            <person name="Pangilinan J."/>
            <person name="Ruiz-Duenas F.J."/>
            <person name="Barrasa J.M."/>
            <person name="Sanchez-Garcia M."/>
            <person name="Camarero S."/>
            <person name="Miyauchi S."/>
            <person name="Serrano A."/>
            <person name="Linde D."/>
            <person name="Babiker R."/>
            <person name="Drula E."/>
            <person name="Ayuso-Fernandez I."/>
            <person name="Pacheco R."/>
            <person name="Padilla G."/>
            <person name="Ferreira P."/>
            <person name="Barriuso J."/>
            <person name="Kellner H."/>
            <person name="Castanera R."/>
            <person name="Alfaro M."/>
            <person name="Ramirez L."/>
            <person name="Pisabarro A.G."/>
            <person name="Kuo A."/>
            <person name="Tritt A."/>
            <person name="Lipzen A."/>
            <person name="He G."/>
            <person name="Yan M."/>
            <person name="Ng V."/>
            <person name="Cullen D."/>
            <person name="Martin F."/>
            <person name="Rosso M.-N."/>
            <person name="Henrissat B."/>
            <person name="Hibbett D."/>
            <person name="Martinez A.T."/>
            <person name="Grigoriev I.V."/>
        </authorList>
    </citation>
    <scope>NUCLEOTIDE SEQUENCE</scope>
    <source>
        <strain evidence="2">AH 40177</strain>
    </source>
</reference>